<feature type="domain" description="Sulfotransferase" evidence="8">
    <location>
        <begin position="172"/>
        <end position="407"/>
    </location>
</feature>
<reference evidence="9" key="1">
    <citation type="submission" date="2025-08" db="UniProtKB">
        <authorList>
            <consortium name="Ensembl"/>
        </authorList>
    </citation>
    <scope>IDENTIFICATION</scope>
</reference>
<feature type="active site" description="For sulfotransferase activity" evidence="3">
    <location>
        <position position="181"/>
    </location>
</feature>
<feature type="binding site" evidence="4">
    <location>
        <position position="270"/>
    </location>
    <ligand>
        <name>3'-phosphoadenylyl sulfate</name>
        <dbReference type="ChEBI" id="CHEBI:58339"/>
    </ligand>
</feature>
<keyword evidence="1 6" id="KW-0808">Transferase</keyword>
<dbReference type="PANTHER" id="PTHR10605">
    <property type="entry name" value="HEPARAN SULFATE SULFOTRANSFERASE"/>
    <property type="match status" value="1"/>
</dbReference>
<evidence type="ECO:0000256" key="2">
    <source>
        <dbReference type="ARBA" id="ARBA00023180"/>
    </source>
</evidence>
<dbReference type="AlphaFoldDB" id="A0A8B9N3G0"/>
<evidence type="ECO:0000313" key="10">
    <source>
        <dbReference type="Proteomes" id="UP000694541"/>
    </source>
</evidence>
<dbReference type="InterPro" id="IPR037359">
    <property type="entry name" value="NST/OST"/>
</dbReference>
<comment type="similarity">
    <text evidence="6">Belongs to the sulfotransferase 1 family.</text>
</comment>
<dbReference type="Pfam" id="PF00685">
    <property type="entry name" value="Sulfotransfer_1"/>
    <property type="match status" value="1"/>
</dbReference>
<proteinExistence type="inferred from homology"/>
<keyword evidence="10" id="KW-1185">Reference proteome</keyword>
<keyword evidence="2" id="KW-0325">Glycoprotein</keyword>
<organism evidence="9 10">
    <name type="scientific">Accipiter nisus</name>
    <name type="common">Eurasian sparrowhawk</name>
    <dbReference type="NCBI Taxonomy" id="211598"/>
    <lineage>
        <taxon>Eukaryota</taxon>
        <taxon>Metazoa</taxon>
        <taxon>Chordata</taxon>
        <taxon>Craniata</taxon>
        <taxon>Vertebrata</taxon>
        <taxon>Euteleostomi</taxon>
        <taxon>Archelosauria</taxon>
        <taxon>Archosauria</taxon>
        <taxon>Dinosauria</taxon>
        <taxon>Saurischia</taxon>
        <taxon>Theropoda</taxon>
        <taxon>Coelurosauria</taxon>
        <taxon>Aves</taxon>
        <taxon>Neognathae</taxon>
        <taxon>Neoaves</taxon>
        <taxon>Telluraves</taxon>
        <taxon>Accipitrimorphae</taxon>
        <taxon>Accipitriformes</taxon>
        <taxon>Accipitridae</taxon>
        <taxon>Accipitrinae</taxon>
        <taxon>Accipiter</taxon>
    </lineage>
</organism>
<feature type="binding site" evidence="4">
    <location>
        <position position="262"/>
    </location>
    <ligand>
        <name>3'-phosphoadenylyl sulfate</name>
        <dbReference type="ChEBI" id="CHEBI:58339"/>
    </ligand>
</feature>
<feature type="compositionally biased region" description="Low complexity" evidence="7">
    <location>
        <begin position="92"/>
        <end position="104"/>
    </location>
</feature>
<evidence type="ECO:0000256" key="3">
    <source>
        <dbReference type="PIRSR" id="PIRSR637359-1"/>
    </source>
</evidence>
<dbReference type="Proteomes" id="UP000694541">
    <property type="component" value="Unplaced"/>
</dbReference>
<dbReference type="FunFam" id="3.40.50.300:FF:001224">
    <property type="entry name" value="Sulfotransferase"/>
    <property type="match status" value="1"/>
</dbReference>
<dbReference type="SUPFAM" id="SSF52540">
    <property type="entry name" value="P-loop containing nucleoside triphosphate hydrolases"/>
    <property type="match status" value="1"/>
</dbReference>
<dbReference type="InterPro" id="IPR027417">
    <property type="entry name" value="P-loop_NTPase"/>
</dbReference>
<accession>A0A8B9N3G0</accession>
<evidence type="ECO:0000256" key="5">
    <source>
        <dbReference type="PIRSR" id="PIRSR637359-3"/>
    </source>
</evidence>
<dbReference type="FunFam" id="3.40.50.300:FF:002590">
    <property type="entry name" value="Sulfotransferase"/>
    <property type="match status" value="1"/>
</dbReference>
<evidence type="ECO:0000256" key="7">
    <source>
        <dbReference type="SAM" id="MobiDB-lite"/>
    </source>
</evidence>
<feature type="disulfide bond" evidence="5">
    <location>
        <begin position="370"/>
        <end position="382"/>
    </location>
</feature>
<dbReference type="PANTHER" id="PTHR10605:SF11">
    <property type="entry name" value="HEPARAN SULFATE GLUCOSAMINE 3-O-SULFOTRANSFERASE 4"/>
    <property type="match status" value="1"/>
</dbReference>
<evidence type="ECO:0000256" key="6">
    <source>
        <dbReference type="RuleBase" id="RU361155"/>
    </source>
</evidence>
<keyword evidence="5" id="KW-1015">Disulfide bond</keyword>
<dbReference type="Gene3D" id="3.40.50.300">
    <property type="entry name" value="P-loop containing nucleotide triphosphate hydrolases"/>
    <property type="match status" value="1"/>
</dbReference>
<protein>
    <recommendedName>
        <fullName evidence="6">Sulfotransferase</fullName>
        <ecNumber evidence="6">2.8.2.-</ecNumber>
    </recommendedName>
</protein>
<dbReference type="InterPro" id="IPR000863">
    <property type="entry name" value="Sulfotransferase_dom"/>
</dbReference>
<evidence type="ECO:0000256" key="1">
    <source>
        <dbReference type="ARBA" id="ARBA00022679"/>
    </source>
</evidence>
<evidence type="ECO:0000313" key="9">
    <source>
        <dbReference type="Ensembl" id="ENSANIP00000013542.1"/>
    </source>
</evidence>
<feature type="binding site" evidence="4">
    <location>
        <begin position="387"/>
        <end position="391"/>
    </location>
    <ligand>
        <name>3'-phosphoadenylyl sulfate</name>
        <dbReference type="ChEBI" id="CHEBI:58339"/>
    </ligand>
</feature>
<evidence type="ECO:0000259" key="8">
    <source>
        <dbReference type="Pfam" id="PF00685"/>
    </source>
</evidence>
<reference evidence="9" key="2">
    <citation type="submission" date="2025-09" db="UniProtKB">
        <authorList>
            <consortium name="Ensembl"/>
        </authorList>
    </citation>
    <scope>IDENTIFICATION</scope>
</reference>
<evidence type="ECO:0000256" key="4">
    <source>
        <dbReference type="PIRSR" id="PIRSR637359-2"/>
    </source>
</evidence>
<name>A0A8B9N3G0_9AVES</name>
<feature type="compositionally biased region" description="Low complexity" evidence="7">
    <location>
        <begin position="59"/>
        <end position="82"/>
    </location>
</feature>
<dbReference type="Ensembl" id="ENSANIT00000014019.1">
    <property type="protein sequence ID" value="ENSANIP00000013542.1"/>
    <property type="gene ID" value="ENSANIG00000009198.1"/>
</dbReference>
<dbReference type="EC" id="2.8.2.-" evidence="6"/>
<feature type="region of interest" description="Disordered" evidence="7">
    <location>
        <begin position="59"/>
        <end position="169"/>
    </location>
</feature>
<dbReference type="GO" id="GO:0008467">
    <property type="term" value="F:[heparan sulfate]-glucosamine 3-sulfotransferase activity"/>
    <property type="evidence" value="ECO:0007669"/>
    <property type="project" value="TreeGrafter"/>
</dbReference>
<feature type="binding site" evidence="4">
    <location>
        <begin position="181"/>
        <end position="185"/>
    </location>
    <ligand>
        <name>3'-phosphoadenylyl sulfate</name>
        <dbReference type="ChEBI" id="CHEBI:58339"/>
    </ligand>
</feature>
<sequence>MSPPAQPGVPGGRGSKVPPARKLLCMCSLSLCLTYLCYSLMGGGAGPGALRSPAALPGTAAPGAPRSPAALPGTAAPAAPRSPASPPGSGSGAPAPSAAPTRASNGSREGAAGAWPRTPLAPGEVITAQSGAFERDPQESSTTDDELSRAGSPGSRGGGGSTTPDYGEKRLPQALIIGVKKGGTRALLEAIRAHPDVRAVGTEPHFFDRNYEKGLEWYRNVMPKTLDGQITMEKTPSYFVTNEAPRRIHSMAKDTKLIVVVRNPVTRAISDYTQTLSKKPEIPTFEVLAFKNRTLGLIDASWSAIRIGIYALHLENWLQYFPLSQILFVSGERLITDPAGEMAKVQDFLGLKRIVTEKHFYFNKTKGFPCLKKPEDSSAPRCLGKSKGRTHPKIDPDVIHRLRKFYKPFNVMFYQMTGQDFQWEQEESDK</sequence>